<keyword evidence="2" id="KW-1185">Reference proteome</keyword>
<dbReference type="AlphaFoldDB" id="A0AAD6MI19"/>
<evidence type="ECO:0000313" key="2">
    <source>
        <dbReference type="Proteomes" id="UP001164929"/>
    </source>
</evidence>
<dbReference type="EMBL" id="JAQIZT010000009">
    <property type="protein sequence ID" value="KAJ6985741.1"/>
    <property type="molecule type" value="Genomic_DNA"/>
</dbReference>
<gene>
    <name evidence="1" type="ORF">NC653_023632</name>
</gene>
<organism evidence="1 2">
    <name type="scientific">Populus alba x Populus x berolinensis</name>
    <dbReference type="NCBI Taxonomy" id="444605"/>
    <lineage>
        <taxon>Eukaryota</taxon>
        <taxon>Viridiplantae</taxon>
        <taxon>Streptophyta</taxon>
        <taxon>Embryophyta</taxon>
        <taxon>Tracheophyta</taxon>
        <taxon>Spermatophyta</taxon>
        <taxon>Magnoliopsida</taxon>
        <taxon>eudicotyledons</taxon>
        <taxon>Gunneridae</taxon>
        <taxon>Pentapetalae</taxon>
        <taxon>rosids</taxon>
        <taxon>fabids</taxon>
        <taxon>Malpighiales</taxon>
        <taxon>Salicaceae</taxon>
        <taxon>Saliceae</taxon>
        <taxon>Populus</taxon>
    </lineage>
</organism>
<evidence type="ECO:0000313" key="1">
    <source>
        <dbReference type="EMBL" id="KAJ6985741.1"/>
    </source>
</evidence>
<sequence length="127" mass="13930">MFSNLPYKMRYTDVIFSTKILKSCVARPPGADAFNTSSLRAWTLLRIVLPCSRSKMRSKLLATPVFVKTPPSILTPTLHSSAINLAFNLLSAKNGLQIIGTPFAILSYTELAPQCVICTPIELCPNT</sequence>
<dbReference type="Proteomes" id="UP001164929">
    <property type="component" value="Chromosome 9"/>
</dbReference>
<accession>A0AAD6MI19</accession>
<name>A0AAD6MI19_9ROSI</name>
<protein>
    <submittedName>
        <fullName evidence="1">Uncharacterized protein</fullName>
    </submittedName>
</protein>
<reference evidence="1" key="1">
    <citation type="journal article" date="2023" name="Mol. Ecol. Resour.">
        <title>Chromosome-level genome assembly of a triploid poplar Populus alba 'Berolinensis'.</title>
        <authorList>
            <person name="Chen S."/>
            <person name="Yu Y."/>
            <person name="Wang X."/>
            <person name="Wang S."/>
            <person name="Zhang T."/>
            <person name="Zhou Y."/>
            <person name="He R."/>
            <person name="Meng N."/>
            <person name="Wang Y."/>
            <person name="Liu W."/>
            <person name="Liu Z."/>
            <person name="Liu J."/>
            <person name="Guo Q."/>
            <person name="Huang H."/>
            <person name="Sederoff R.R."/>
            <person name="Wang G."/>
            <person name="Qu G."/>
            <person name="Chen S."/>
        </authorList>
    </citation>
    <scope>NUCLEOTIDE SEQUENCE</scope>
    <source>
        <strain evidence="1">SC-2020</strain>
    </source>
</reference>
<comment type="caution">
    <text evidence="1">The sequence shown here is derived from an EMBL/GenBank/DDBJ whole genome shotgun (WGS) entry which is preliminary data.</text>
</comment>
<proteinExistence type="predicted"/>